<dbReference type="AlphaFoldDB" id="A0A2S8STR0"/>
<dbReference type="CDD" id="cd07814">
    <property type="entry name" value="SRPBCC_CalC_Aha1-like"/>
    <property type="match status" value="1"/>
</dbReference>
<protein>
    <submittedName>
        <fullName evidence="4">Putative conserved protein YndB, AHSA1/START domain</fullName>
    </submittedName>
</protein>
<proteinExistence type="inferred from homology"/>
<dbReference type="SUPFAM" id="SSF55961">
    <property type="entry name" value="Bet v1-like"/>
    <property type="match status" value="1"/>
</dbReference>
<sequence length="178" mass="19941">MTATRSVPSPTPASSKQRSSGTTTPQAANQHELVFTRLIDAPKALVFQAWTQREHLMRWCAPQGFAITYCEGEARPGGAWRTCMVSPAGIEHWVSGVYREFVPDEKLVFTHIWDAEEGLPAHETLVTVDLADEGQQTRLRFRQEHLRSAESRSGHEIGWSESFERLTGYLSEVQTANG</sequence>
<dbReference type="OrthoDB" id="9800899at2"/>
<comment type="similarity">
    <text evidence="1">Belongs to the AHA1 family.</text>
</comment>
<reference evidence="4 5" key="1">
    <citation type="journal article" date="2018" name="Syst. Appl. Microbiol.">
        <title>Abditibacterium utsteinense sp. nov., the first cultivated member of candidate phylum FBP, isolated from ice-free Antarctic soil samples.</title>
        <authorList>
            <person name="Tahon G."/>
            <person name="Tytgat B."/>
            <person name="Lebbe L."/>
            <person name="Carlier A."/>
            <person name="Willems A."/>
        </authorList>
    </citation>
    <scope>NUCLEOTIDE SEQUENCE [LARGE SCALE GENOMIC DNA]</scope>
    <source>
        <strain evidence="4 5">LMG 29911</strain>
    </source>
</reference>
<evidence type="ECO:0000313" key="5">
    <source>
        <dbReference type="Proteomes" id="UP000237684"/>
    </source>
</evidence>
<dbReference type="EMBL" id="NIGF01000007">
    <property type="protein sequence ID" value="PQV64129.1"/>
    <property type="molecule type" value="Genomic_DNA"/>
</dbReference>
<feature type="region of interest" description="Disordered" evidence="2">
    <location>
        <begin position="1"/>
        <end position="26"/>
    </location>
</feature>
<dbReference type="Gene3D" id="3.30.530.20">
    <property type="match status" value="1"/>
</dbReference>
<evidence type="ECO:0000259" key="3">
    <source>
        <dbReference type="Pfam" id="PF08327"/>
    </source>
</evidence>
<feature type="domain" description="Activator of Hsp90 ATPase homologue 1/2-like C-terminal" evidence="3">
    <location>
        <begin position="40"/>
        <end position="170"/>
    </location>
</feature>
<dbReference type="Proteomes" id="UP000237684">
    <property type="component" value="Unassembled WGS sequence"/>
</dbReference>
<accession>A0A2S8STR0</accession>
<dbReference type="InterPro" id="IPR023393">
    <property type="entry name" value="START-like_dom_sf"/>
</dbReference>
<dbReference type="RefSeq" id="WP_105483594.1">
    <property type="nucleotide sequence ID" value="NZ_NIGF01000007.1"/>
</dbReference>
<name>A0A2S8STR0_9BACT</name>
<keyword evidence="5" id="KW-1185">Reference proteome</keyword>
<evidence type="ECO:0000256" key="2">
    <source>
        <dbReference type="SAM" id="MobiDB-lite"/>
    </source>
</evidence>
<dbReference type="Pfam" id="PF08327">
    <property type="entry name" value="AHSA1"/>
    <property type="match status" value="1"/>
</dbReference>
<evidence type="ECO:0000313" key="4">
    <source>
        <dbReference type="EMBL" id="PQV64129.1"/>
    </source>
</evidence>
<comment type="caution">
    <text evidence="4">The sequence shown here is derived from an EMBL/GenBank/DDBJ whole genome shotgun (WGS) entry which is preliminary data.</text>
</comment>
<dbReference type="InParanoid" id="A0A2S8STR0"/>
<organism evidence="4 5">
    <name type="scientific">Abditibacterium utsteinense</name>
    <dbReference type="NCBI Taxonomy" id="1960156"/>
    <lineage>
        <taxon>Bacteria</taxon>
        <taxon>Pseudomonadati</taxon>
        <taxon>Abditibacteriota</taxon>
        <taxon>Abditibacteriia</taxon>
        <taxon>Abditibacteriales</taxon>
        <taxon>Abditibacteriaceae</taxon>
        <taxon>Abditibacterium</taxon>
    </lineage>
</organism>
<gene>
    <name evidence="4" type="ORF">B1R32_107155</name>
</gene>
<evidence type="ECO:0000256" key="1">
    <source>
        <dbReference type="ARBA" id="ARBA00006817"/>
    </source>
</evidence>
<dbReference type="InterPro" id="IPR013538">
    <property type="entry name" value="ASHA1/2-like_C"/>
</dbReference>